<dbReference type="KEGG" id="csr:Cspa_c24900"/>
<feature type="domain" description="DUF4190" evidence="2">
    <location>
        <begin position="28"/>
        <end position="91"/>
    </location>
</feature>
<proteinExistence type="predicted"/>
<sequence length="102" mass="11020">MNTDSNNIIKESQKAIVTNQFSKKNNGLAVASLVFGIISLVLCWLLIYSIITSITGIILGIISIVQKRDGFKIALAGLVTSIIGLLLSILFSAIVILGFFMY</sequence>
<gene>
    <name evidence="3" type="ORF">Cspa_c24900</name>
</gene>
<dbReference type="HOGENOM" id="CLU_168914_0_0_9"/>
<feature type="transmembrane region" description="Helical" evidence="1">
    <location>
        <begin position="28"/>
        <end position="61"/>
    </location>
</feature>
<dbReference type="STRING" id="36745.CLSAP_23090"/>
<evidence type="ECO:0000313" key="4">
    <source>
        <dbReference type="Proteomes" id="UP000011728"/>
    </source>
</evidence>
<dbReference type="RefSeq" id="WP_015392574.1">
    <property type="nucleotide sequence ID" value="NC_020291.1"/>
</dbReference>
<feature type="transmembrane region" description="Helical" evidence="1">
    <location>
        <begin position="73"/>
        <end position="100"/>
    </location>
</feature>
<name>M1LTC5_9CLOT</name>
<dbReference type="Proteomes" id="UP000011728">
    <property type="component" value="Chromosome"/>
</dbReference>
<evidence type="ECO:0000313" key="3">
    <source>
        <dbReference type="EMBL" id="AGF56255.1"/>
    </source>
</evidence>
<keyword evidence="1" id="KW-0812">Transmembrane</keyword>
<organism evidence="3 4">
    <name type="scientific">Clostridium saccharoperbutylacetonicum N1-4(HMT)</name>
    <dbReference type="NCBI Taxonomy" id="931276"/>
    <lineage>
        <taxon>Bacteria</taxon>
        <taxon>Bacillati</taxon>
        <taxon>Bacillota</taxon>
        <taxon>Clostridia</taxon>
        <taxon>Eubacteriales</taxon>
        <taxon>Clostridiaceae</taxon>
        <taxon>Clostridium</taxon>
    </lineage>
</organism>
<dbReference type="eggNOG" id="ENOG5033A46">
    <property type="taxonomic scope" value="Bacteria"/>
</dbReference>
<keyword evidence="4" id="KW-1185">Reference proteome</keyword>
<evidence type="ECO:0000259" key="2">
    <source>
        <dbReference type="Pfam" id="PF13828"/>
    </source>
</evidence>
<reference evidence="3 4" key="1">
    <citation type="submission" date="2013-02" db="EMBL/GenBank/DDBJ databases">
        <title>Genome sequence of Clostridium saccharoperbutylacetonicum N1-4(HMT).</title>
        <authorList>
            <person name="Poehlein A."/>
            <person name="Daniel R."/>
        </authorList>
    </citation>
    <scope>NUCLEOTIDE SEQUENCE [LARGE SCALE GENOMIC DNA]</scope>
    <source>
        <strain evidence="4">N1-4(HMT)</strain>
    </source>
</reference>
<dbReference type="AlphaFoldDB" id="M1LTC5"/>
<dbReference type="OrthoDB" id="1937841at2"/>
<dbReference type="Pfam" id="PF13828">
    <property type="entry name" value="DUF4190"/>
    <property type="match status" value="1"/>
</dbReference>
<dbReference type="EMBL" id="CP004121">
    <property type="protein sequence ID" value="AGF56255.1"/>
    <property type="molecule type" value="Genomic_DNA"/>
</dbReference>
<protein>
    <recommendedName>
        <fullName evidence="2">DUF4190 domain-containing protein</fullName>
    </recommendedName>
</protein>
<dbReference type="PATRIC" id="fig|931276.5.peg.2494"/>
<keyword evidence="1" id="KW-0472">Membrane</keyword>
<accession>M1LTC5</accession>
<dbReference type="InterPro" id="IPR025241">
    <property type="entry name" value="DUF4190"/>
</dbReference>
<keyword evidence="1" id="KW-1133">Transmembrane helix</keyword>
<evidence type="ECO:0000256" key="1">
    <source>
        <dbReference type="SAM" id="Phobius"/>
    </source>
</evidence>